<keyword evidence="2" id="KW-0472">Membrane</keyword>
<reference evidence="4 5" key="1">
    <citation type="submission" date="2018-11" db="EMBL/GenBank/DDBJ databases">
        <title>Genomic Encyclopedia of Type Strains, Phase IV (KMG-IV): sequencing the most valuable type-strain genomes for metagenomic binning, comparative biology and taxonomic classification.</title>
        <authorList>
            <person name="Goeker M."/>
        </authorList>
    </citation>
    <scope>NUCLEOTIDE SEQUENCE [LARGE SCALE GENOMIC DNA]</scope>
    <source>
        <strain evidence="4 5">DSM 29158</strain>
    </source>
</reference>
<dbReference type="PANTHER" id="PTHR33392">
    <property type="entry name" value="POLYISOPRENYL-TEICHOIC ACID--PEPTIDOGLYCAN TEICHOIC ACID TRANSFERASE TAGU"/>
    <property type="match status" value="1"/>
</dbReference>
<comment type="similarity">
    <text evidence="1">Belongs to the LytR/CpsA/Psr (LCP) family.</text>
</comment>
<dbReference type="PANTHER" id="PTHR33392:SF6">
    <property type="entry name" value="POLYISOPRENYL-TEICHOIC ACID--PEPTIDOGLYCAN TEICHOIC ACID TRANSFERASE TAGU"/>
    <property type="match status" value="1"/>
</dbReference>
<evidence type="ECO:0000256" key="1">
    <source>
        <dbReference type="ARBA" id="ARBA00006068"/>
    </source>
</evidence>
<feature type="domain" description="Cell envelope-related transcriptional attenuator" evidence="3">
    <location>
        <begin position="95"/>
        <end position="239"/>
    </location>
</feature>
<sequence length="320" mass="35099">MRRSEYQQQEKKAFPWVKVLLSLILIITLLIAGIFLYLFLKVKSTADTMTDEETVNYTSEKREKKVDLKKKEPISVVLFGTDSDAVRESKGSGARTDTIIVATINPNKDKTTMVSIPRDTQAKLADVGTVEKINHAYAYGGPTTAMKTVENLLDIPIDFYATVNMDGFTTVIDKIGGIDVTSPNTFSMGGYSFVEGETYHMDGKEALAFSRSRKQAGSGGDFGRQNRQQLVVESIMKNLVSINSASNINGILDTFGSNVITNASFNDLTKLQSYGGALDNIERDALEGSGGIQGDGLWYFVPSQQSINNVSNKARENLEL</sequence>
<evidence type="ECO:0000259" key="3">
    <source>
        <dbReference type="Pfam" id="PF03816"/>
    </source>
</evidence>
<keyword evidence="2" id="KW-1133">Transmembrane helix</keyword>
<keyword evidence="2" id="KW-0812">Transmembrane</keyword>
<proteinExistence type="inferred from homology"/>
<accession>A0A3N5C5A2</accession>
<comment type="caution">
    <text evidence="4">The sequence shown here is derived from an EMBL/GenBank/DDBJ whole genome shotgun (WGS) entry which is preliminary data.</text>
</comment>
<dbReference type="NCBIfam" id="TIGR00350">
    <property type="entry name" value="lytR_cpsA_psr"/>
    <property type="match status" value="1"/>
</dbReference>
<keyword evidence="5" id="KW-1185">Reference proteome</keyword>
<dbReference type="AlphaFoldDB" id="A0A3N5C5A2"/>
<dbReference type="Pfam" id="PF03816">
    <property type="entry name" value="LytR_cpsA_psr"/>
    <property type="match status" value="1"/>
</dbReference>
<dbReference type="InterPro" id="IPR050922">
    <property type="entry name" value="LytR/CpsA/Psr_CW_biosynth"/>
</dbReference>
<organism evidence="4 5">
    <name type="scientific">Abyssicoccus albus</name>
    <dbReference type="NCBI Taxonomy" id="1817405"/>
    <lineage>
        <taxon>Bacteria</taxon>
        <taxon>Bacillati</taxon>
        <taxon>Bacillota</taxon>
        <taxon>Bacilli</taxon>
        <taxon>Bacillales</taxon>
        <taxon>Abyssicoccaceae</taxon>
    </lineage>
</organism>
<evidence type="ECO:0000313" key="4">
    <source>
        <dbReference type="EMBL" id="RPF57468.1"/>
    </source>
</evidence>
<dbReference type="OrthoDB" id="27330at2"/>
<gene>
    <name evidence="4" type="ORF">EDD62_0086</name>
</gene>
<dbReference type="RefSeq" id="WP_123807113.1">
    <property type="nucleotide sequence ID" value="NZ_RKRK01000002.1"/>
</dbReference>
<evidence type="ECO:0000313" key="5">
    <source>
        <dbReference type="Proteomes" id="UP000277108"/>
    </source>
</evidence>
<feature type="transmembrane region" description="Helical" evidence="2">
    <location>
        <begin position="20"/>
        <end position="40"/>
    </location>
</feature>
<dbReference type="Gene3D" id="3.40.630.190">
    <property type="entry name" value="LCP protein"/>
    <property type="match status" value="1"/>
</dbReference>
<name>A0A3N5C5A2_9BACL</name>
<protein>
    <submittedName>
        <fullName evidence="4">LytR family transcriptional attenuator</fullName>
    </submittedName>
</protein>
<dbReference type="InterPro" id="IPR004474">
    <property type="entry name" value="LytR_CpsA_psr"/>
</dbReference>
<dbReference type="EMBL" id="RKRK01000002">
    <property type="protein sequence ID" value="RPF57468.1"/>
    <property type="molecule type" value="Genomic_DNA"/>
</dbReference>
<dbReference type="Proteomes" id="UP000277108">
    <property type="component" value="Unassembled WGS sequence"/>
</dbReference>
<evidence type="ECO:0000256" key="2">
    <source>
        <dbReference type="SAM" id="Phobius"/>
    </source>
</evidence>